<gene>
    <name evidence="2" type="ORF">G4177_34930</name>
</gene>
<evidence type="ECO:0000313" key="3">
    <source>
        <dbReference type="Proteomes" id="UP001516472"/>
    </source>
</evidence>
<dbReference type="PANTHER" id="PTHR48050">
    <property type="entry name" value="STEROL 3-BETA-GLUCOSYLTRANSFERASE"/>
    <property type="match status" value="1"/>
</dbReference>
<dbReference type="InterPro" id="IPR002213">
    <property type="entry name" value="UDP_glucos_trans"/>
</dbReference>
<keyword evidence="3" id="KW-1185">Reference proteome</keyword>
<dbReference type="PANTHER" id="PTHR48050:SF13">
    <property type="entry name" value="STEROL 3-BETA-GLUCOSYLTRANSFERASE UGT80A2"/>
    <property type="match status" value="1"/>
</dbReference>
<dbReference type="InterPro" id="IPR050426">
    <property type="entry name" value="Glycosyltransferase_28"/>
</dbReference>
<proteinExistence type="predicted"/>
<dbReference type="SUPFAM" id="SSF53756">
    <property type="entry name" value="UDP-Glycosyltransferase/glycogen phosphorylase"/>
    <property type="match status" value="1"/>
</dbReference>
<reference evidence="2 3" key="1">
    <citation type="submission" date="2020-02" db="EMBL/GenBank/DDBJ databases">
        <authorList>
            <person name="Babadi Z.K."/>
            <person name="Risdian C."/>
            <person name="Ebrahimipour G.H."/>
            <person name="Wink J."/>
        </authorList>
    </citation>
    <scope>NUCLEOTIDE SEQUENCE [LARGE SCALE GENOMIC DNA]</scope>
    <source>
        <strain evidence="2 3">ZKHCc1 1396</strain>
    </source>
</reference>
<dbReference type="Proteomes" id="UP001516472">
    <property type="component" value="Unassembled WGS sequence"/>
</dbReference>
<evidence type="ECO:0000313" key="2">
    <source>
        <dbReference type="EMBL" id="MBE4753360.1"/>
    </source>
</evidence>
<sequence>MTLISNEFHRACAERLGFDFVPYASVSTYIEEQEANRDLGRPEAPAQSISHAERLHRWHLPELRATYAALAERADPRDSVVVARSWTLAGRLAQERLGIPLATVYISPPESIRLWVGVPLLLNRPPPSRWIYDKLCAPRIDEHFDQLYSFINTFRAEIGLGPVQHIQSSWFESPQLSLGLWPDWLYPRMAHWSPRMRLPGFVLHETRVDEPLSPEVESFLAAGEPPVVFAAGTFRSGGAEAYFSTSIEICRRLGRRGILLSESRAQVPSVLPDSIATFSYVPMHQLLPRCAALVHHGGIGTAARALQAGLPQFLVTLRFFDQPINAVRLIKLGVADAVHDEDYRADTVAPRLQKLLTHPRVRKACETQARRMAGPDAAGAACDALEELLADRSRSGPVPLQRVAS</sequence>
<evidence type="ECO:0000259" key="1">
    <source>
        <dbReference type="Pfam" id="PF06722"/>
    </source>
</evidence>
<dbReference type="Pfam" id="PF06722">
    <property type="entry name" value="EryCIII-like_C"/>
    <property type="match status" value="1"/>
</dbReference>
<name>A0ABR9PZM2_9BACT</name>
<feature type="domain" description="Erythromycin biosynthesis protein CIII-like C-terminal" evidence="1">
    <location>
        <begin position="265"/>
        <end position="373"/>
    </location>
</feature>
<dbReference type="CDD" id="cd03784">
    <property type="entry name" value="GT1_Gtf-like"/>
    <property type="match status" value="1"/>
</dbReference>
<protein>
    <submittedName>
        <fullName evidence="2">Glycosyltransferase family 1 protein</fullName>
    </submittedName>
</protein>
<dbReference type="EMBL" id="JAAIYO010000018">
    <property type="protein sequence ID" value="MBE4753360.1"/>
    <property type="molecule type" value="Genomic_DNA"/>
</dbReference>
<dbReference type="RefSeq" id="WP_193430519.1">
    <property type="nucleotide sequence ID" value="NZ_CBCSIP010000053.1"/>
</dbReference>
<organism evidence="2 3">
    <name type="scientific">Corallococcus soli</name>
    <dbReference type="NCBI Taxonomy" id="2710757"/>
    <lineage>
        <taxon>Bacteria</taxon>
        <taxon>Pseudomonadati</taxon>
        <taxon>Myxococcota</taxon>
        <taxon>Myxococcia</taxon>
        <taxon>Myxococcales</taxon>
        <taxon>Cystobacterineae</taxon>
        <taxon>Myxococcaceae</taxon>
        <taxon>Corallococcus</taxon>
    </lineage>
</organism>
<accession>A0ABR9PZM2</accession>
<dbReference type="Gene3D" id="3.40.50.2000">
    <property type="entry name" value="Glycogen Phosphorylase B"/>
    <property type="match status" value="2"/>
</dbReference>
<comment type="caution">
    <text evidence="2">The sequence shown here is derived from an EMBL/GenBank/DDBJ whole genome shotgun (WGS) entry which is preliminary data.</text>
</comment>
<dbReference type="InterPro" id="IPR010610">
    <property type="entry name" value="EryCIII-like_C"/>
</dbReference>